<reference evidence="2" key="2">
    <citation type="submission" date="2023-05" db="EMBL/GenBank/DDBJ databases">
        <authorList>
            <person name="Fouks B."/>
        </authorList>
    </citation>
    <scope>NUCLEOTIDE SEQUENCE</scope>
    <source>
        <strain evidence="2">Stay&amp;Tobe</strain>
        <tissue evidence="2">Testes</tissue>
    </source>
</reference>
<feature type="non-terminal residue" evidence="2">
    <location>
        <position position="1"/>
    </location>
</feature>
<keyword evidence="3" id="KW-1185">Reference proteome</keyword>
<evidence type="ECO:0000313" key="2">
    <source>
        <dbReference type="EMBL" id="KAJ9588878.1"/>
    </source>
</evidence>
<proteinExistence type="predicted"/>
<dbReference type="Proteomes" id="UP001233999">
    <property type="component" value="Unassembled WGS sequence"/>
</dbReference>
<dbReference type="EMBL" id="JASPKZ010005297">
    <property type="protein sequence ID" value="KAJ9588878.1"/>
    <property type="molecule type" value="Genomic_DNA"/>
</dbReference>
<evidence type="ECO:0000313" key="3">
    <source>
        <dbReference type="Proteomes" id="UP001233999"/>
    </source>
</evidence>
<name>A0AAD7ZZX0_DIPPU</name>
<sequence length="80" mass="9424">GWTACCWWPLLCTQAVRTVVTYKENAITFDNNCTAINSRRRDIETYRLYTIQYSYVNPPNRDIVCKQIREMGSVQDNKLN</sequence>
<comment type="caution">
    <text evidence="2">The sequence shown here is derived from an EMBL/GenBank/DDBJ whole genome shotgun (WGS) entry which is preliminary data.</text>
</comment>
<keyword evidence="1" id="KW-0732">Signal</keyword>
<protein>
    <submittedName>
        <fullName evidence="2">Uncharacterized protein</fullName>
    </submittedName>
</protein>
<reference evidence="2" key="1">
    <citation type="journal article" date="2023" name="IScience">
        <title>Live-bearing cockroach genome reveals convergent evolutionary mechanisms linked to viviparity in insects and beyond.</title>
        <authorList>
            <person name="Fouks B."/>
            <person name="Harrison M.C."/>
            <person name="Mikhailova A.A."/>
            <person name="Marchal E."/>
            <person name="English S."/>
            <person name="Carruthers M."/>
            <person name="Jennings E.C."/>
            <person name="Chiamaka E.L."/>
            <person name="Frigard R.A."/>
            <person name="Pippel M."/>
            <person name="Attardo G.M."/>
            <person name="Benoit J.B."/>
            <person name="Bornberg-Bauer E."/>
            <person name="Tobe S.S."/>
        </authorList>
    </citation>
    <scope>NUCLEOTIDE SEQUENCE</scope>
    <source>
        <strain evidence="2">Stay&amp;Tobe</strain>
    </source>
</reference>
<feature type="signal peptide" evidence="1">
    <location>
        <begin position="1"/>
        <end position="18"/>
    </location>
</feature>
<evidence type="ECO:0000256" key="1">
    <source>
        <dbReference type="SAM" id="SignalP"/>
    </source>
</evidence>
<accession>A0AAD7ZZX0</accession>
<dbReference type="AlphaFoldDB" id="A0AAD7ZZX0"/>
<gene>
    <name evidence="2" type="ORF">L9F63_017818</name>
</gene>
<organism evidence="2 3">
    <name type="scientific">Diploptera punctata</name>
    <name type="common">Pacific beetle cockroach</name>
    <dbReference type="NCBI Taxonomy" id="6984"/>
    <lineage>
        <taxon>Eukaryota</taxon>
        <taxon>Metazoa</taxon>
        <taxon>Ecdysozoa</taxon>
        <taxon>Arthropoda</taxon>
        <taxon>Hexapoda</taxon>
        <taxon>Insecta</taxon>
        <taxon>Pterygota</taxon>
        <taxon>Neoptera</taxon>
        <taxon>Polyneoptera</taxon>
        <taxon>Dictyoptera</taxon>
        <taxon>Blattodea</taxon>
        <taxon>Blaberoidea</taxon>
        <taxon>Blaberidae</taxon>
        <taxon>Diplopterinae</taxon>
        <taxon>Diploptera</taxon>
    </lineage>
</organism>
<feature type="non-terminal residue" evidence="2">
    <location>
        <position position="80"/>
    </location>
</feature>
<feature type="chain" id="PRO_5041979859" evidence="1">
    <location>
        <begin position="19"/>
        <end position="80"/>
    </location>
</feature>